<dbReference type="RefSeq" id="WP_138254328.1">
    <property type="nucleotide sequence ID" value="NZ_VAVZ01000069.1"/>
</dbReference>
<evidence type="ECO:0000259" key="1">
    <source>
        <dbReference type="Pfam" id="PF13581"/>
    </source>
</evidence>
<keyword evidence="2" id="KW-0547">Nucleotide-binding</keyword>
<keyword evidence="3" id="KW-1185">Reference proteome</keyword>
<dbReference type="InterPro" id="IPR036890">
    <property type="entry name" value="HATPase_C_sf"/>
</dbReference>
<dbReference type="Gene3D" id="3.30.565.10">
    <property type="entry name" value="Histidine kinase-like ATPase, C-terminal domain"/>
    <property type="match status" value="1"/>
</dbReference>
<dbReference type="AlphaFoldDB" id="A0A5R9B889"/>
<sequence>MEDSRQRDDAAQASLTGPAELGFVEEVLDTLEDLYSSTGDVLDEDQTFFSLAVSEIATNIVSHGEAGADITVTADLTIDSEALSADFQDNADPVELSLDTAELPDEFSESGRGLAIAKMALDHLSHEVEDRHTWHLIRKRRLSD</sequence>
<dbReference type="CDD" id="cd16936">
    <property type="entry name" value="HATPase_RsbW-like"/>
    <property type="match status" value="1"/>
</dbReference>
<reference evidence="2 3" key="1">
    <citation type="submission" date="2019-05" db="EMBL/GenBank/DDBJ databases">
        <title>Nesterenkonia sp. GY074 isolated from the Southern Atlantic Ocean.</title>
        <authorList>
            <person name="Zhang G."/>
        </authorList>
    </citation>
    <scope>NUCLEOTIDE SEQUENCE [LARGE SCALE GENOMIC DNA]</scope>
    <source>
        <strain evidence="2 3">GY074</strain>
    </source>
</reference>
<gene>
    <name evidence="2" type="ORF">FEF26_14900</name>
</gene>
<dbReference type="OrthoDB" id="159434at2"/>
<comment type="caution">
    <text evidence="2">The sequence shown here is derived from an EMBL/GenBank/DDBJ whole genome shotgun (WGS) entry which is preliminary data.</text>
</comment>
<proteinExistence type="predicted"/>
<evidence type="ECO:0000313" key="2">
    <source>
        <dbReference type="EMBL" id="TLP92340.1"/>
    </source>
</evidence>
<accession>A0A5R9B889</accession>
<protein>
    <submittedName>
        <fullName evidence="2">ATP-binding protein</fullName>
    </submittedName>
</protein>
<name>A0A5R9B889_9MICC</name>
<evidence type="ECO:0000313" key="3">
    <source>
        <dbReference type="Proteomes" id="UP000310458"/>
    </source>
</evidence>
<dbReference type="Proteomes" id="UP000310458">
    <property type="component" value="Unassembled WGS sequence"/>
</dbReference>
<dbReference type="Pfam" id="PF13581">
    <property type="entry name" value="HATPase_c_2"/>
    <property type="match status" value="1"/>
</dbReference>
<organism evidence="2 3">
    <name type="scientific">Nesterenkonia salmonea</name>
    <dbReference type="NCBI Taxonomy" id="1804987"/>
    <lineage>
        <taxon>Bacteria</taxon>
        <taxon>Bacillati</taxon>
        <taxon>Actinomycetota</taxon>
        <taxon>Actinomycetes</taxon>
        <taxon>Micrococcales</taxon>
        <taxon>Micrococcaceae</taxon>
        <taxon>Nesterenkonia</taxon>
    </lineage>
</organism>
<dbReference type="EMBL" id="VAVZ01000069">
    <property type="protein sequence ID" value="TLP92340.1"/>
    <property type="molecule type" value="Genomic_DNA"/>
</dbReference>
<dbReference type="InterPro" id="IPR003594">
    <property type="entry name" value="HATPase_dom"/>
</dbReference>
<feature type="domain" description="Histidine kinase/HSP90-like ATPase" evidence="1">
    <location>
        <begin position="18"/>
        <end position="131"/>
    </location>
</feature>
<dbReference type="GO" id="GO:0005524">
    <property type="term" value="F:ATP binding"/>
    <property type="evidence" value="ECO:0007669"/>
    <property type="project" value="UniProtKB-KW"/>
</dbReference>
<keyword evidence="2" id="KW-0067">ATP-binding</keyword>